<evidence type="ECO:0000256" key="1">
    <source>
        <dbReference type="ARBA" id="ARBA00006217"/>
    </source>
</evidence>
<dbReference type="PANTHER" id="PTHR11002">
    <property type="entry name" value="CARBONIC ANHYDRASE"/>
    <property type="match status" value="1"/>
</dbReference>
<dbReference type="CDD" id="cd03378">
    <property type="entry name" value="beta_CA_cladeC"/>
    <property type="match status" value="1"/>
</dbReference>
<evidence type="ECO:0000256" key="2">
    <source>
        <dbReference type="ARBA" id="ARBA00012925"/>
    </source>
</evidence>
<evidence type="ECO:0000256" key="6">
    <source>
        <dbReference type="ARBA" id="ARBA00048348"/>
    </source>
</evidence>
<feature type="region of interest" description="Disordered" evidence="7">
    <location>
        <begin position="1"/>
        <end position="21"/>
    </location>
</feature>
<dbReference type="InterPro" id="IPR015892">
    <property type="entry name" value="Carbonic_anhydrase_CS"/>
</dbReference>
<evidence type="ECO:0000256" key="5">
    <source>
        <dbReference type="ARBA" id="ARBA00024993"/>
    </source>
</evidence>
<dbReference type="Pfam" id="PF00484">
    <property type="entry name" value="Pro_CA"/>
    <property type="match status" value="1"/>
</dbReference>
<evidence type="ECO:0000313" key="9">
    <source>
        <dbReference type="Proteomes" id="UP001501074"/>
    </source>
</evidence>
<comment type="catalytic activity">
    <reaction evidence="6">
        <text>hydrogencarbonate + H(+) = CO2 + H2O</text>
        <dbReference type="Rhea" id="RHEA:10748"/>
        <dbReference type="ChEBI" id="CHEBI:15377"/>
        <dbReference type="ChEBI" id="CHEBI:15378"/>
        <dbReference type="ChEBI" id="CHEBI:16526"/>
        <dbReference type="ChEBI" id="CHEBI:17544"/>
        <dbReference type="EC" id="4.2.1.1"/>
    </reaction>
</comment>
<keyword evidence="9" id="KW-1185">Reference proteome</keyword>
<reference evidence="9" key="1">
    <citation type="journal article" date="2019" name="Int. J. Syst. Evol. Microbiol.">
        <title>The Global Catalogue of Microorganisms (GCM) 10K type strain sequencing project: providing services to taxonomists for standard genome sequencing and annotation.</title>
        <authorList>
            <consortium name="The Broad Institute Genomics Platform"/>
            <consortium name="The Broad Institute Genome Sequencing Center for Infectious Disease"/>
            <person name="Wu L."/>
            <person name="Ma J."/>
        </authorList>
    </citation>
    <scope>NUCLEOTIDE SEQUENCE [LARGE SCALE GENOMIC DNA]</scope>
    <source>
        <strain evidence="9">JCM 16902</strain>
    </source>
</reference>
<proteinExistence type="inferred from homology"/>
<organism evidence="8 9">
    <name type="scientific">Kineosporia mesophila</name>
    <dbReference type="NCBI Taxonomy" id="566012"/>
    <lineage>
        <taxon>Bacteria</taxon>
        <taxon>Bacillati</taxon>
        <taxon>Actinomycetota</taxon>
        <taxon>Actinomycetes</taxon>
        <taxon>Kineosporiales</taxon>
        <taxon>Kineosporiaceae</taxon>
        <taxon>Kineosporia</taxon>
    </lineage>
</organism>
<protein>
    <recommendedName>
        <fullName evidence="2">carbonic anhydrase</fullName>
        <ecNumber evidence="2">4.2.1.1</ecNumber>
    </recommendedName>
</protein>
<dbReference type="InterPro" id="IPR036874">
    <property type="entry name" value="Carbonic_anhydrase_sf"/>
</dbReference>
<gene>
    <name evidence="8" type="ORF">GCM10022223_01140</name>
</gene>
<evidence type="ECO:0000256" key="4">
    <source>
        <dbReference type="ARBA" id="ARBA00023239"/>
    </source>
</evidence>
<evidence type="ECO:0000256" key="3">
    <source>
        <dbReference type="ARBA" id="ARBA00022833"/>
    </source>
</evidence>
<dbReference type="SUPFAM" id="SSF53056">
    <property type="entry name" value="beta-carbonic anhydrase, cab"/>
    <property type="match status" value="1"/>
</dbReference>
<evidence type="ECO:0000313" key="8">
    <source>
        <dbReference type="EMBL" id="GAA3590443.1"/>
    </source>
</evidence>
<feature type="compositionally biased region" description="Polar residues" evidence="7">
    <location>
        <begin position="7"/>
        <end position="17"/>
    </location>
</feature>
<comment type="similarity">
    <text evidence="1">Belongs to the beta-class carbonic anhydrase family.</text>
</comment>
<dbReference type="EMBL" id="BAAAZO010000001">
    <property type="protein sequence ID" value="GAA3590443.1"/>
    <property type="molecule type" value="Genomic_DNA"/>
</dbReference>
<evidence type="ECO:0000256" key="7">
    <source>
        <dbReference type="SAM" id="MobiDB-lite"/>
    </source>
</evidence>
<dbReference type="InterPro" id="IPR001765">
    <property type="entry name" value="Carbonic_anhydrase"/>
</dbReference>
<comment type="function">
    <text evidence="5">Catalyzes the reversible hydration of carbon dioxide to form bicarbonate.</text>
</comment>
<dbReference type="Gene3D" id="3.40.1050.10">
    <property type="entry name" value="Carbonic anhydrase"/>
    <property type="match status" value="1"/>
</dbReference>
<accession>A0ABP6YXI6</accession>
<dbReference type="PANTHER" id="PTHR11002:SF79">
    <property type="entry name" value="CARBONIC ANHYDRASE 2"/>
    <property type="match status" value="1"/>
</dbReference>
<dbReference type="Proteomes" id="UP001501074">
    <property type="component" value="Unassembled WGS sequence"/>
</dbReference>
<comment type="caution">
    <text evidence="8">The sequence shown here is derived from an EMBL/GenBank/DDBJ whole genome shotgun (WGS) entry which is preliminary data.</text>
</comment>
<sequence>MGKDMGTTDSPDETSGGQDVMPDAAGSLAELLAGNQRFVLDDAAHPNQDVHRRATLTGGQRPFALIFGCADSRVAAEIIFDQGLGDLFVVRTAGHAVDNAVLGSIEFGVDVLGIPLVIVLGHDSCGAVKATMEAHDSGTMPSGYLRTVVEMLSSSVINARRAGHGDINAIVAEHSVQVARELPERSSVIGRRVADGRLAIVSMEYALSDGAVQVLSSTIADPQVA</sequence>
<keyword evidence="4" id="KW-0456">Lyase</keyword>
<dbReference type="EC" id="4.2.1.1" evidence="2"/>
<keyword evidence="3" id="KW-0862">Zinc</keyword>
<dbReference type="SMART" id="SM00947">
    <property type="entry name" value="Pro_CA"/>
    <property type="match status" value="1"/>
</dbReference>
<name>A0ABP6YXI6_9ACTN</name>
<dbReference type="PROSITE" id="PS00704">
    <property type="entry name" value="PROK_CO2_ANHYDRASE_1"/>
    <property type="match status" value="1"/>
</dbReference>